<evidence type="ECO:0008006" key="3">
    <source>
        <dbReference type="Google" id="ProtNLM"/>
    </source>
</evidence>
<evidence type="ECO:0000313" key="1">
    <source>
        <dbReference type="EMBL" id="SDJ21579.1"/>
    </source>
</evidence>
<dbReference type="STRING" id="555512.SAMN04487993_102221"/>
<dbReference type="Proteomes" id="UP000199093">
    <property type="component" value="Unassembled WGS sequence"/>
</dbReference>
<name>A0A1G8RXA0_9RHOB</name>
<dbReference type="RefSeq" id="WP_089850422.1">
    <property type="nucleotide sequence ID" value="NZ_FNEJ01000022.1"/>
</dbReference>
<sequence length="190" mass="20508">MRYIGPDPLPLVVPVAAFSAAVHGIVTPAEEVALADLLAAAQDVVATATNTPLVPGTYELTCPLEGWRRWWLPCRPVTALTALAVSDESGAFVDRDLTGVTLLQGQDEPQLLLPEGWANRRDHGRILRAQVQAGATPPPALRRAIIALAQDWREADISLSPGEAPARSAFGVQRLIRQARYRRPQITAQA</sequence>
<dbReference type="OrthoDB" id="7834329at2"/>
<organism evidence="1 2">
    <name type="scientific">Salipiger marinus</name>
    <dbReference type="NCBI Taxonomy" id="555512"/>
    <lineage>
        <taxon>Bacteria</taxon>
        <taxon>Pseudomonadati</taxon>
        <taxon>Pseudomonadota</taxon>
        <taxon>Alphaproteobacteria</taxon>
        <taxon>Rhodobacterales</taxon>
        <taxon>Roseobacteraceae</taxon>
        <taxon>Salipiger</taxon>
    </lineage>
</organism>
<protein>
    <recommendedName>
        <fullName evidence="3">PhiE125 gp8 family phage protein</fullName>
    </recommendedName>
</protein>
<gene>
    <name evidence="1" type="ORF">SAMN04487993_102221</name>
</gene>
<evidence type="ECO:0000313" key="2">
    <source>
        <dbReference type="Proteomes" id="UP000199093"/>
    </source>
</evidence>
<reference evidence="1 2" key="1">
    <citation type="submission" date="2016-10" db="EMBL/GenBank/DDBJ databases">
        <authorList>
            <person name="de Groot N.N."/>
        </authorList>
    </citation>
    <scope>NUCLEOTIDE SEQUENCE [LARGE SCALE GENOMIC DNA]</scope>
    <source>
        <strain evidence="1 2">DSM 26424</strain>
    </source>
</reference>
<proteinExistence type="predicted"/>
<dbReference type="EMBL" id="FNEJ01000022">
    <property type="protein sequence ID" value="SDJ21579.1"/>
    <property type="molecule type" value="Genomic_DNA"/>
</dbReference>
<accession>A0A1G8RXA0</accession>
<dbReference type="AlphaFoldDB" id="A0A1G8RXA0"/>
<keyword evidence="2" id="KW-1185">Reference proteome</keyword>